<evidence type="ECO:0000259" key="14">
    <source>
        <dbReference type="Pfam" id="PF01435"/>
    </source>
</evidence>
<evidence type="ECO:0000256" key="6">
    <source>
        <dbReference type="ARBA" id="ARBA00022723"/>
    </source>
</evidence>
<dbReference type="InterPro" id="IPR022764">
    <property type="entry name" value="Peptidase_S54_rhomboid_dom"/>
</dbReference>
<dbReference type="PANTHER" id="PTHR22726">
    <property type="entry name" value="METALLOENDOPEPTIDASE OMA1"/>
    <property type="match status" value="1"/>
</dbReference>
<comment type="cofactor">
    <cofactor evidence="1">
        <name>Zn(2+)</name>
        <dbReference type="ChEBI" id="CHEBI:29105"/>
    </cofactor>
</comment>
<evidence type="ECO:0000256" key="10">
    <source>
        <dbReference type="ARBA" id="ARBA00023049"/>
    </source>
</evidence>
<evidence type="ECO:0000256" key="8">
    <source>
        <dbReference type="ARBA" id="ARBA00022833"/>
    </source>
</evidence>
<dbReference type="OrthoDB" id="2017317at2759"/>
<feature type="region of interest" description="Disordered" evidence="12">
    <location>
        <begin position="50"/>
        <end position="73"/>
    </location>
</feature>
<feature type="transmembrane region" description="Helical" evidence="13">
    <location>
        <begin position="519"/>
        <end position="535"/>
    </location>
</feature>
<dbReference type="InterPro" id="IPR001915">
    <property type="entry name" value="Peptidase_M48"/>
</dbReference>
<reference evidence="16 17" key="1">
    <citation type="journal article" date="2018" name="Plant J.">
        <title>Genome sequences of Chlorella sorokiniana UTEX 1602 and Micractinium conductrix SAG 241.80: implications to maltose excretion by a green alga.</title>
        <authorList>
            <person name="Arriola M.B."/>
            <person name="Velmurugan N."/>
            <person name="Zhang Y."/>
            <person name="Plunkett M.H."/>
            <person name="Hondzo H."/>
            <person name="Barney B.M."/>
        </authorList>
    </citation>
    <scope>NUCLEOTIDE SEQUENCE [LARGE SCALE GENOMIC DNA]</scope>
    <source>
        <strain evidence="16 17">SAG 241.80</strain>
    </source>
</reference>
<dbReference type="GO" id="GO:0046872">
    <property type="term" value="F:metal ion binding"/>
    <property type="evidence" value="ECO:0007669"/>
    <property type="project" value="UniProtKB-KW"/>
</dbReference>
<dbReference type="Pfam" id="PF01694">
    <property type="entry name" value="Rhomboid"/>
    <property type="match status" value="1"/>
</dbReference>
<dbReference type="InterPro" id="IPR051156">
    <property type="entry name" value="Mito/Outer_Membr_Metalloprot"/>
</dbReference>
<dbReference type="EMBL" id="LHPF02000010">
    <property type="protein sequence ID" value="PSC72361.1"/>
    <property type="molecule type" value="Genomic_DNA"/>
</dbReference>
<feature type="transmembrane region" description="Helical" evidence="13">
    <location>
        <begin position="760"/>
        <end position="778"/>
    </location>
</feature>
<organism evidence="16 17">
    <name type="scientific">Micractinium conductrix</name>
    <dbReference type="NCBI Taxonomy" id="554055"/>
    <lineage>
        <taxon>Eukaryota</taxon>
        <taxon>Viridiplantae</taxon>
        <taxon>Chlorophyta</taxon>
        <taxon>core chlorophytes</taxon>
        <taxon>Trebouxiophyceae</taxon>
        <taxon>Chlorellales</taxon>
        <taxon>Chlorellaceae</taxon>
        <taxon>Chlorella clade</taxon>
        <taxon>Micractinium</taxon>
    </lineage>
</organism>
<feature type="compositionally biased region" description="Gly residues" evidence="12">
    <location>
        <begin position="147"/>
        <end position="161"/>
    </location>
</feature>
<dbReference type="STRING" id="554055.A0A2P6VE67"/>
<feature type="domain" description="Peptidase S54 rhomboid" evidence="15">
    <location>
        <begin position="612"/>
        <end position="749"/>
    </location>
</feature>
<evidence type="ECO:0000313" key="16">
    <source>
        <dbReference type="EMBL" id="PSC72361.1"/>
    </source>
</evidence>
<dbReference type="GO" id="GO:0051603">
    <property type="term" value="P:proteolysis involved in protein catabolic process"/>
    <property type="evidence" value="ECO:0007669"/>
    <property type="project" value="TreeGrafter"/>
</dbReference>
<evidence type="ECO:0000256" key="9">
    <source>
        <dbReference type="ARBA" id="ARBA00022989"/>
    </source>
</evidence>
<evidence type="ECO:0000256" key="5">
    <source>
        <dbReference type="ARBA" id="ARBA00022692"/>
    </source>
</evidence>
<evidence type="ECO:0000256" key="1">
    <source>
        <dbReference type="ARBA" id="ARBA00001947"/>
    </source>
</evidence>
<evidence type="ECO:0000256" key="7">
    <source>
        <dbReference type="ARBA" id="ARBA00022801"/>
    </source>
</evidence>
<dbReference type="CDD" id="cd06661">
    <property type="entry name" value="GGCT_like"/>
    <property type="match status" value="1"/>
</dbReference>
<keyword evidence="7" id="KW-0378">Hydrolase</keyword>
<evidence type="ECO:0000259" key="15">
    <source>
        <dbReference type="Pfam" id="PF01694"/>
    </source>
</evidence>
<dbReference type="AlphaFoldDB" id="A0A2P6VE67"/>
<keyword evidence="8" id="KW-0862">Zinc</keyword>
<evidence type="ECO:0000256" key="2">
    <source>
        <dbReference type="ARBA" id="ARBA00004141"/>
    </source>
</evidence>
<evidence type="ECO:0000313" key="17">
    <source>
        <dbReference type="Proteomes" id="UP000239649"/>
    </source>
</evidence>
<dbReference type="Gene3D" id="3.10.490.10">
    <property type="entry name" value="Gamma-glutamyl cyclotransferase-like"/>
    <property type="match status" value="1"/>
</dbReference>
<feature type="transmembrane region" description="Helical" evidence="13">
    <location>
        <begin position="731"/>
        <end position="748"/>
    </location>
</feature>
<feature type="domain" description="Peptidase M48" evidence="14">
    <location>
        <begin position="915"/>
        <end position="1104"/>
    </location>
</feature>
<dbReference type="Pfam" id="PF01435">
    <property type="entry name" value="Peptidase_M48"/>
    <property type="match status" value="1"/>
</dbReference>
<keyword evidence="5 13" id="KW-0812">Transmembrane</keyword>
<dbReference type="GO" id="GO:0004252">
    <property type="term" value="F:serine-type endopeptidase activity"/>
    <property type="evidence" value="ECO:0007669"/>
    <property type="project" value="InterPro"/>
</dbReference>
<keyword evidence="4" id="KW-0645">Protease</keyword>
<keyword evidence="10" id="KW-0482">Metalloprotease</keyword>
<dbReference type="InterPro" id="IPR035952">
    <property type="entry name" value="Rhomboid-like_sf"/>
</dbReference>
<dbReference type="SUPFAM" id="SSF144091">
    <property type="entry name" value="Rhomboid-like"/>
    <property type="match status" value="1"/>
</dbReference>
<feature type="compositionally biased region" description="Low complexity" evidence="12">
    <location>
        <begin position="15"/>
        <end position="34"/>
    </location>
</feature>
<comment type="similarity">
    <text evidence="3">Belongs to the peptidase S54 family.</text>
</comment>
<comment type="subcellular location">
    <subcellularLocation>
        <location evidence="2">Membrane</location>
        <topology evidence="2">Multi-pass membrane protein</topology>
    </subcellularLocation>
</comment>
<keyword evidence="17" id="KW-1185">Reference proteome</keyword>
<feature type="transmembrane region" description="Helical" evidence="13">
    <location>
        <begin position="707"/>
        <end position="725"/>
    </location>
</feature>
<gene>
    <name evidence="16" type="ORF">C2E20_4163</name>
</gene>
<dbReference type="PANTHER" id="PTHR22726:SF1">
    <property type="entry name" value="METALLOENDOPEPTIDASE OMA1, MITOCHONDRIAL"/>
    <property type="match status" value="1"/>
</dbReference>
<proteinExistence type="inferred from homology"/>
<evidence type="ECO:0000256" key="12">
    <source>
        <dbReference type="SAM" id="MobiDB-lite"/>
    </source>
</evidence>
<accession>A0A2P6VE67</accession>
<dbReference type="Proteomes" id="UP000239649">
    <property type="component" value="Unassembled WGS sequence"/>
</dbReference>
<dbReference type="GO" id="GO:0016020">
    <property type="term" value="C:membrane"/>
    <property type="evidence" value="ECO:0007669"/>
    <property type="project" value="UniProtKB-SubCell"/>
</dbReference>
<dbReference type="InterPro" id="IPR013024">
    <property type="entry name" value="GGCT-like"/>
</dbReference>
<comment type="caution">
    <text evidence="16">The sequence shown here is derived from an EMBL/GenBank/DDBJ whole genome shotgun (WGS) entry which is preliminary data.</text>
</comment>
<keyword evidence="9 13" id="KW-1133">Transmembrane helix</keyword>
<sequence>MAPQQRKRAGGAAGAAGSASGATPAAAARTSSTGAGARLAEELVGAAEEEVEQLEKLAGSERPAAHLGAAPDGEAQGEEANVWYYAYGSNINKKVFEGRRMIKPAESVPAVVPGWALHFSQPGLPYAEPAFAAVEPQQAAGAHANGSGSGASGSGTGGGGTRPDVNGVLHRITPSQWRYVLETEGTSGQDDDRGYKVVEVTARTYDRRELQALTLTVSDVVKARLQGRDALPSLRYLTLIREGAADYGLTPEYREWLEGLQHYAAQRPGQKVGRLIFSAIAFTGIFPLWAGMRLMRRLTGINGASNDASSRFMGRYTSAVFGLVHGLHEVLRPVLGCGSTLVDRGSAGDGKLCGAAAAAASAVGGSLQPRSPLLLQSRSRSAEALSAGREPSARYLPTKRSGGRAALALAGGLPGAGRSTAAARWRRAAHAVADAREATRCLDLLSNRLAPPDDRLHAVFALGMRLQGYPAPDRLAWALQARRLRGRLPWWEHAVNELFITGESMFGFFMPPAMGQHRPYVTAILICVLVLLYFFMAGQYALYQAVAFPATTACLAALRRGGRSVWGPAGMVRWIAPRADSWCYGGAVGKFDAPFLIDWGARWAPYMRSSPQRWFTSALLHQSFTHLLSNSLLLTGLAGQMEMKHGSWRTAVLAVLATLGANLLSAVAEAPCVAVVGASGVVFGFAGVTVADTVHNFETLGRPLMRTAVMLAFLIFFAVTVGTTANGTSHMSHVGGFLSGLACALVLLPNRHRARGEAAATAVGAAGAAALFAAAPITECSVQPVGLPMLLIGQSAARAPMYAGGSGNRLVRGLAGIAAYLLLSRGVRTPFTGRLARLPPRLFEVLFHSVVGPAAAASYLSVSAAGQGSGRSDAALCSRVQPSLQRLYSRLRAAGQAEAECGGRAVAFATNSATAEAIQAIPRTDVNACCLPGGIVFVHSGLVKAVGGQDGPLAFVVGHEVGHAIGRHSLQKVADTYLGMFCVDCVVGGAERLLTRLAPGEEHEGWIAARLKSLDGLLQSGLYLLQASRGLDQSRRHEYEADQLALALGAGAGMNRSSLLSGASTVLQRFMQMEGAGGGGRPAPQADSPLSTHPAAGNRLRRLAGVVAA</sequence>
<feature type="transmembrane region" description="Helical" evidence="13">
    <location>
        <begin position="272"/>
        <end position="290"/>
    </location>
</feature>
<feature type="region of interest" description="Disordered" evidence="12">
    <location>
        <begin position="1"/>
        <end position="34"/>
    </location>
</feature>
<dbReference type="Gene3D" id="1.20.1540.10">
    <property type="entry name" value="Rhomboid-like"/>
    <property type="match status" value="1"/>
</dbReference>
<evidence type="ECO:0000256" key="3">
    <source>
        <dbReference type="ARBA" id="ARBA00009045"/>
    </source>
</evidence>
<dbReference type="Gene3D" id="3.30.2010.10">
    <property type="entry name" value="Metalloproteases ('zincins'), catalytic domain"/>
    <property type="match status" value="1"/>
</dbReference>
<keyword evidence="6" id="KW-0479">Metal-binding</keyword>
<keyword evidence="11 13" id="KW-0472">Membrane</keyword>
<dbReference type="GO" id="GO:0004222">
    <property type="term" value="F:metalloendopeptidase activity"/>
    <property type="evidence" value="ECO:0007669"/>
    <property type="project" value="InterPro"/>
</dbReference>
<evidence type="ECO:0000256" key="4">
    <source>
        <dbReference type="ARBA" id="ARBA00022670"/>
    </source>
</evidence>
<protein>
    <submittedName>
        <fullName evidence="16">Rhomboid-like protease</fullName>
    </submittedName>
</protein>
<feature type="region of interest" description="Disordered" evidence="12">
    <location>
        <begin position="1074"/>
        <end position="1095"/>
    </location>
</feature>
<evidence type="ECO:0000256" key="11">
    <source>
        <dbReference type="ARBA" id="ARBA00023136"/>
    </source>
</evidence>
<evidence type="ECO:0000256" key="13">
    <source>
        <dbReference type="SAM" id="Phobius"/>
    </source>
</evidence>
<name>A0A2P6VE67_9CHLO</name>
<feature type="transmembrane region" description="Helical" evidence="13">
    <location>
        <begin position="674"/>
        <end position="695"/>
    </location>
</feature>
<feature type="region of interest" description="Disordered" evidence="12">
    <location>
        <begin position="137"/>
        <end position="167"/>
    </location>
</feature>
<feature type="transmembrane region" description="Helical" evidence="13">
    <location>
        <begin position="650"/>
        <end position="668"/>
    </location>
</feature>